<comment type="caution">
    <text evidence="1">The sequence shown here is derived from an EMBL/GenBank/DDBJ whole genome shotgun (WGS) entry which is preliminary data.</text>
</comment>
<dbReference type="Proteomes" id="UP001164539">
    <property type="component" value="Chromosome 4"/>
</dbReference>
<evidence type="ECO:0000313" key="1">
    <source>
        <dbReference type="EMBL" id="KAJ4720859.1"/>
    </source>
</evidence>
<sequence>MDEQKDQDASVSGGDLGESTVIVSEHVDGGSETPVESVAKIGQIEGPNDVRASSGGDNIMVEVVSSNVLVDGVWGSDNGDRIAGDENLNDKEIHGCGGGSVEAGVERDLRSLSGGDDAVGDSGTREVVVSVSEVSSGHGLKMVVGRPLSEERAAGESVERNMQVIGGEVGGSMVDETSSHENGVWNDEDQNRGIGSMVEGSTVEVGSMSGETHVDHMEENVVAAREEGVERGCEAQDCGVENVVGSSMMASGSSIEETQEVVEEKVARKSENAVEKEQHKGAERRRETEAGGEDAHKDAEQQNLGILDGEEQTVAVGFSAVVECSSMQTQAVKEAEVLVNEEALNHKVDAPGLNTMDRITSSSEEKQIPIAETDNGGARKDSVITAHSKSLDEQNPTAEVAEMDRGEFMCSTIEDLPSFCQPTSAENHYNVCADAPSFCQPIQVVGSEGAAMDKKVHPHSENHQKGNVYDVARVDSSIQQPMEIDEQVTNTELDGMLSCSGNVQNFRDETMSMDTELDTEVTGKVGEIPLINNHEALNSNSEVWIPAENDQQVKLEERSNKSGMVVEQEVNEAEQVRSDVGHGTEVQEQPKMVGGEVVAVNDKVPSNLIVELPHSTDLDGTQSCLENEGEIAPKDSEEVLDSKVECPRTAEGDKIAAVGFSEIDSTVGQEMEVEEQVIDAERGGREMEVEEQDSDIEQPESNEDKFVKRAIIRAGSLVKSHQTSYQLPLEDEGEFYVSDLVWGKVRSHPWWPGQIYDPSDASEKAMKYHKKDCFLVAYFGDRTFAWVDASQLKPFYSHFSQVEKQSNSEVFQNAVSCALEEVCRRVELGLACRCIPKDAYDEIRLQVVENAGIRQETSVREGVDRSTSAESFQPDKLVKYMKALAQSPSGGADRLDLVIAKAQLLSFYRLKGYCQLPEFQICGGLVENGVDTSHFADKMHAAPVNKDDEHNYPGQGTSETQKSPCHIRKHNLKDSTYPRKKERSLSELMSGSLDSLDDDEFESDGKAGSRLVSPSSCKKRKVVDFVGDESSQDGRKTISLAKVSLSTQNIPKPSFKIGECIRRVASQMTGSPSILKSNSERLQKLDGDVSDVSFENVEDAEGKRTILPADYSSVVDLMSQLHLTARDPMKGYRQAPKGKKPSHSIGGSPETFEFEDMSDTYWTDRVIQNGAEEEQPSAPASTGRNSRGYQIVPVDLKPAQKSRRSYSRKQYSNGNHDVAPPKPPGYVDENSPAELIMNFAEVDTIPSETNLNKMFRRFGPLKESETEIDRETSRARVVFKRCSDAEVAHSSAAKFNIFGPMVVNYQLSYSISEPFKASPMVTSLGEEYAS</sequence>
<organism evidence="1 2">
    <name type="scientific">Melia azedarach</name>
    <name type="common">Chinaberry tree</name>
    <dbReference type="NCBI Taxonomy" id="155640"/>
    <lineage>
        <taxon>Eukaryota</taxon>
        <taxon>Viridiplantae</taxon>
        <taxon>Streptophyta</taxon>
        <taxon>Embryophyta</taxon>
        <taxon>Tracheophyta</taxon>
        <taxon>Spermatophyta</taxon>
        <taxon>Magnoliopsida</taxon>
        <taxon>eudicotyledons</taxon>
        <taxon>Gunneridae</taxon>
        <taxon>Pentapetalae</taxon>
        <taxon>rosids</taxon>
        <taxon>malvids</taxon>
        <taxon>Sapindales</taxon>
        <taxon>Meliaceae</taxon>
        <taxon>Melia</taxon>
    </lineage>
</organism>
<proteinExistence type="predicted"/>
<gene>
    <name evidence="1" type="ORF">OWV82_008616</name>
</gene>
<accession>A0ACC1YCL2</accession>
<reference evidence="1 2" key="1">
    <citation type="journal article" date="2023" name="Science">
        <title>Complex scaffold remodeling in plant triterpene biosynthesis.</title>
        <authorList>
            <person name="De La Pena R."/>
            <person name="Hodgson H."/>
            <person name="Liu J.C."/>
            <person name="Stephenson M.J."/>
            <person name="Martin A.C."/>
            <person name="Owen C."/>
            <person name="Harkess A."/>
            <person name="Leebens-Mack J."/>
            <person name="Jimenez L.E."/>
            <person name="Osbourn A."/>
            <person name="Sattely E.S."/>
        </authorList>
    </citation>
    <scope>NUCLEOTIDE SEQUENCE [LARGE SCALE GENOMIC DNA]</scope>
    <source>
        <strain evidence="2">cv. JPN11</strain>
        <tissue evidence="1">Leaf</tissue>
    </source>
</reference>
<protein>
    <submittedName>
        <fullName evidence="1">Tudor/PWWP/MBT superfamily protein</fullName>
    </submittedName>
</protein>
<evidence type="ECO:0000313" key="2">
    <source>
        <dbReference type="Proteomes" id="UP001164539"/>
    </source>
</evidence>
<name>A0ACC1YCL2_MELAZ</name>
<keyword evidence="2" id="KW-1185">Reference proteome</keyword>
<dbReference type="EMBL" id="CM051397">
    <property type="protein sequence ID" value="KAJ4720859.1"/>
    <property type="molecule type" value="Genomic_DNA"/>
</dbReference>